<dbReference type="AlphaFoldDB" id="A0A1S3HAX4"/>
<dbReference type="KEGG" id="lak:106153702"/>
<feature type="region of interest" description="Disordered" evidence="1">
    <location>
        <begin position="217"/>
        <end position="260"/>
    </location>
</feature>
<evidence type="ECO:0000313" key="4">
    <source>
        <dbReference type="RefSeq" id="XP_013383185.1"/>
    </source>
</evidence>
<feature type="region of interest" description="Disordered" evidence="1">
    <location>
        <begin position="274"/>
        <end position="298"/>
    </location>
</feature>
<dbReference type="RefSeq" id="XP_013383187.1">
    <property type="nucleotide sequence ID" value="XM_013527733.1"/>
</dbReference>
<reference evidence="4 5" key="1">
    <citation type="submission" date="2025-04" db="UniProtKB">
        <authorList>
            <consortium name="RefSeq"/>
        </authorList>
    </citation>
    <scope>IDENTIFICATION</scope>
    <source>
        <tissue evidence="4 5">Gonads</tissue>
    </source>
</reference>
<feature type="region of interest" description="Disordered" evidence="1">
    <location>
        <begin position="129"/>
        <end position="162"/>
    </location>
</feature>
<feature type="compositionally biased region" description="Basic and acidic residues" evidence="1">
    <location>
        <begin position="217"/>
        <end position="229"/>
    </location>
</feature>
<sequence>MQKGESMTSLNSDEAHFDESALYACAENPGVFRIKIVDNEVSRRCRLTGDYDLHVNAMNISMVNLHTGRVEYIWPFRFIRRYGRSKTNFQFEAGRKCNSGEGLFSLATKEGNDIFLLINDRLRQIKEQTAEKRTASISTTSPSPELPDRRYTRSDNKVSSKGATGFARELEDKLKVQQQNKPKPKPKPKPPLKPKPDKEGTIYSQPQDIQDNAWKQHAETDDHFHEEHYQPPAALHTNKTVKKKPNPVLIPQGKKTVVSSDHAQDVEYDHIRVGKGKKPPVDATYGRLQTNSGEEEDPDLMYSTGDGYHEAEVVGGIEDYYTVGADPDVYEDPEEGNYDMIQK</sequence>
<dbReference type="GeneID" id="106153702"/>
<dbReference type="InterPro" id="IPR050996">
    <property type="entry name" value="Docking_Protein_DOK"/>
</dbReference>
<gene>
    <name evidence="4 5 6 7" type="primary">LOC106153702</name>
</gene>
<evidence type="ECO:0000259" key="2">
    <source>
        <dbReference type="PROSITE" id="PS51064"/>
    </source>
</evidence>
<dbReference type="STRING" id="7574.A0A1S3HAX4"/>
<dbReference type="SUPFAM" id="SSF50729">
    <property type="entry name" value="PH domain-like"/>
    <property type="match status" value="1"/>
</dbReference>
<keyword evidence="3" id="KW-1185">Reference proteome</keyword>
<dbReference type="SMART" id="SM00310">
    <property type="entry name" value="PTBI"/>
    <property type="match status" value="1"/>
</dbReference>
<name>A0A1S3HAX4_LINAN</name>
<dbReference type="InterPro" id="IPR011993">
    <property type="entry name" value="PH-like_dom_sf"/>
</dbReference>
<dbReference type="Proteomes" id="UP000085678">
    <property type="component" value="Unplaced"/>
</dbReference>
<dbReference type="GO" id="GO:0007169">
    <property type="term" value="P:cell surface receptor protein tyrosine kinase signaling pathway"/>
    <property type="evidence" value="ECO:0007669"/>
    <property type="project" value="TreeGrafter"/>
</dbReference>
<feature type="compositionally biased region" description="Basic residues" evidence="1">
    <location>
        <begin position="182"/>
        <end position="192"/>
    </location>
</feature>
<dbReference type="GO" id="GO:0005737">
    <property type="term" value="C:cytoplasm"/>
    <property type="evidence" value="ECO:0007669"/>
    <property type="project" value="TreeGrafter"/>
</dbReference>
<dbReference type="GO" id="GO:0007265">
    <property type="term" value="P:Ras protein signal transduction"/>
    <property type="evidence" value="ECO:0007669"/>
    <property type="project" value="TreeGrafter"/>
</dbReference>
<dbReference type="OrthoDB" id="6288437at2759"/>
<dbReference type="PROSITE" id="PS51064">
    <property type="entry name" value="IRS_PTB"/>
    <property type="match status" value="1"/>
</dbReference>
<dbReference type="Gene3D" id="2.30.29.30">
    <property type="entry name" value="Pleckstrin-homology domain (PH domain)/Phosphotyrosine-binding domain (PTB)"/>
    <property type="match status" value="1"/>
</dbReference>
<organism evidence="3 6">
    <name type="scientific">Lingula anatina</name>
    <name type="common">Brachiopod</name>
    <name type="synonym">Lingula unguis</name>
    <dbReference type="NCBI Taxonomy" id="7574"/>
    <lineage>
        <taxon>Eukaryota</taxon>
        <taxon>Metazoa</taxon>
        <taxon>Spiralia</taxon>
        <taxon>Lophotrochozoa</taxon>
        <taxon>Brachiopoda</taxon>
        <taxon>Linguliformea</taxon>
        <taxon>Lingulata</taxon>
        <taxon>Lingulida</taxon>
        <taxon>Linguloidea</taxon>
        <taxon>Lingulidae</taxon>
        <taxon>Lingula</taxon>
    </lineage>
</organism>
<feature type="domain" description="IRS-type PTB" evidence="2">
    <location>
        <begin position="28"/>
        <end position="132"/>
    </location>
</feature>
<dbReference type="RefSeq" id="XP_013383186.1">
    <property type="nucleotide sequence ID" value="XM_013527732.1"/>
</dbReference>
<feature type="region of interest" description="Disordered" evidence="1">
    <location>
        <begin position="175"/>
        <end position="203"/>
    </location>
</feature>
<feature type="compositionally biased region" description="Basic and acidic residues" evidence="1">
    <location>
        <begin position="146"/>
        <end position="158"/>
    </location>
</feature>
<evidence type="ECO:0000313" key="3">
    <source>
        <dbReference type="Proteomes" id="UP000085678"/>
    </source>
</evidence>
<dbReference type="InterPro" id="IPR002404">
    <property type="entry name" value="IRS_PTB"/>
</dbReference>
<dbReference type="PANTHER" id="PTHR21258">
    <property type="entry name" value="DOCKING PROTEIN RELATED"/>
    <property type="match status" value="1"/>
</dbReference>
<dbReference type="RefSeq" id="XP_013383188.1">
    <property type="nucleotide sequence ID" value="XM_013527734.1"/>
</dbReference>
<accession>A0A1S3HAX4</accession>
<evidence type="ECO:0000313" key="5">
    <source>
        <dbReference type="RefSeq" id="XP_013383186.1"/>
    </source>
</evidence>
<evidence type="ECO:0000313" key="6">
    <source>
        <dbReference type="RefSeq" id="XP_013383187.1"/>
    </source>
</evidence>
<dbReference type="GO" id="GO:0043410">
    <property type="term" value="P:positive regulation of MAPK cascade"/>
    <property type="evidence" value="ECO:0007669"/>
    <property type="project" value="TreeGrafter"/>
</dbReference>
<dbReference type="Pfam" id="PF02174">
    <property type="entry name" value="IRS"/>
    <property type="match status" value="1"/>
</dbReference>
<protein>
    <submittedName>
        <fullName evidence="4 5">Docking protein 2 isoform X1</fullName>
    </submittedName>
    <submittedName>
        <fullName evidence="6">Docking protein 2 isoform X2</fullName>
    </submittedName>
</protein>
<dbReference type="SMART" id="SM01244">
    <property type="entry name" value="IRS"/>
    <property type="match status" value="1"/>
</dbReference>
<dbReference type="PANTHER" id="PTHR21258:SF62">
    <property type="entry name" value="INSULIN RECEPTOR SUBSTRATE 1"/>
    <property type="match status" value="1"/>
</dbReference>
<proteinExistence type="predicted"/>
<dbReference type="RefSeq" id="XP_013383185.1">
    <property type="nucleotide sequence ID" value="XM_013527731.1"/>
</dbReference>
<evidence type="ECO:0000256" key="1">
    <source>
        <dbReference type="SAM" id="MobiDB-lite"/>
    </source>
</evidence>
<evidence type="ECO:0000313" key="7">
    <source>
        <dbReference type="RefSeq" id="XP_013383188.1"/>
    </source>
</evidence>